<keyword evidence="2" id="KW-1185">Reference proteome</keyword>
<proteinExistence type="predicted"/>
<dbReference type="Proteomes" id="UP000199415">
    <property type="component" value="Unassembled WGS sequence"/>
</dbReference>
<organism evidence="1 2">
    <name type="scientific">Limimonas halophila</name>
    <dbReference type="NCBI Taxonomy" id="1082479"/>
    <lineage>
        <taxon>Bacteria</taxon>
        <taxon>Pseudomonadati</taxon>
        <taxon>Pseudomonadota</taxon>
        <taxon>Alphaproteobacteria</taxon>
        <taxon>Rhodospirillales</taxon>
        <taxon>Rhodovibrionaceae</taxon>
        <taxon>Limimonas</taxon>
    </lineage>
</organism>
<dbReference type="AlphaFoldDB" id="A0A1G7QU58"/>
<dbReference type="EMBL" id="FNCE01000004">
    <property type="protein sequence ID" value="SDG02061.1"/>
    <property type="molecule type" value="Genomic_DNA"/>
</dbReference>
<dbReference type="STRING" id="1082479.SAMN05216241_104147"/>
<name>A0A1G7QU58_9PROT</name>
<reference evidence="1 2" key="1">
    <citation type="submission" date="2016-10" db="EMBL/GenBank/DDBJ databases">
        <authorList>
            <person name="de Groot N.N."/>
        </authorList>
    </citation>
    <scope>NUCLEOTIDE SEQUENCE [LARGE SCALE GENOMIC DNA]</scope>
    <source>
        <strain evidence="1 2">DSM 25584</strain>
    </source>
</reference>
<protein>
    <submittedName>
        <fullName evidence="1">Uncharacterized protein</fullName>
    </submittedName>
</protein>
<dbReference type="RefSeq" id="WP_090019535.1">
    <property type="nucleotide sequence ID" value="NZ_FNCE01000004.1"/>
</dbReference>
<sequence>MSNDESNRAHEVILETRDGQRISPACPICDAKQWGEPTPEEEELRAGFQPILMADTANGHVGLPVRVRICGNCGYVWYHTGAHEATGQ</sequence>
<gene>
    <name evidence="1" type="ORF">SAMN05216241_104147</name>
</gene>
<evidence type="ECO:0000313" key="1">
    <source>
        <dbReference type="EMBL" id="SDG02061.1"/>
    </source>
</evidence>
<evidence type="ECO:0000313" key="2">
    <source>
        <dbReference type="Proteomes" id="UP000199415"/>
    </source>
</evidence>
<accession>A0A1G7QU58</accession>